<dbReference type="InterPro" id="IPR029044">
    <property type="entry name" value="Nucleotide-diphossugar_trans"/>
</dbReference>
<gene>
    <name evidence="2" type="ORF">SAMN05216564_104313</name>
</gene>
<dbReference type="SUPFAM" id="SSF53448">
    <property type="entry name" value="Nucleotide-diphospho-sugar transferases"/>
    <property type="match status" value="1"/>
</dbReference>
<dbReference type="Proteomes" id="UP000199079">
    <property type="component" value="Unassembled WGS sequence"/>
</dbReference>
<accession>A0A1H3IZH9</accession>
<reference evidence="3" key="1">
    <citation type="submission" date="2016-10" db="EMBL/GenBank/DDBJ databases">
        <authorList>
            <person name="Varghese N."/>
            <person name="Submissions S."/>
        </authorList>
    </citation>
    <scope>NUCLEOTIDE SEQUENCE [LARGE SCALE GENOMIC DNA]</scope>
    <source>
        <strain evidence="3">DC30,IBRC 10041,KCTC 4046</strain>
    </source>
</reference>
<feature type="coiled-coil region" evidence="1">
    <location>
        <begin position="154"/>
        <end position="181"/>
    </location>
</feature>
<evidence type="ECO:0008006" key="4">
    <source>
        <dbReference type="Google" id="ProtNLM"/>
    </source>
</evidence>
<keyword evidence="3" id="KW-1185">Reference proteome</keyword>
<dbReference type="EMBL" id="FNPC01000004">
    <property type="protein sequence ID" value="SDY32755.1"/>
    <property type="molecule type" value="Genomic_DNA"/>
</dbReference>
<keyword evidence="1" id="KW-0175">Coiled coil</keyword>
<name>A0A1H3IZH9_9EURY</name>
<evidence type="ECO:0000256" key="1">
    <source>
        <dbReference type="SAM" id="Coils"/>
    </source>
</evidence>
<protein>
    <recommendedName>
        <fullName evidence="4">Nucleotide-diphospho-sugar transferase</fullName>
    </recommendedName>
</protein>
<organism evidence="2 3">
    <name type="scientific">Halopenitus persicus</name>
    <dbReference type="NCBI Taxonomy" id="1048396"/>
    <lineage>
        <taxon>Archaea</taxon>
        <taxon>Methanobacteriati</taxon>
        <taxon>Methanobacteriota</taxon>
        <taxon>Stenosarchaea group</taxon>
        <taxon>Halobacteria</taxon>
        <taxon>Halobacteriales</taxon>
        <taxon>Haloferacaceae</taxon>
        <taxon>Halopenitus</taxon>
    </lineage>
</organism>
<evidence type="ECO:0000313" key="3">
    <source>
        <dbReference type="Proteomes" id="UP000199079"/>
    </source>
</evidence>
<evidence type="ECO:0000313" key="2">
    <source>
        <dbReference type="EMBL" id="SDY32755.1"/>
    </source>
</evidence>
<proteinExistence type="predicted"/>
<dbReference type="Gene3D" id="3.90.550.10">
    <property type="entry name" value="Spore Coat Polysaccharide Biosynthesis Protein SpsA, Chain A"/>
    <property type="match status" value="1"/>
</dbReference>
<dbReference type="AlphaFoldDB" id="A0A1H3IZH9"/>
<sequence>MVFKRMPSDDRFGVCYVATGGQFVKEANRSAERIDTVSPDTPCSIVTDEASTDIVSDVFDELLTLSEPSFSWTDKPRGLALSPYKRTLYLDSDTWVVSADGLADLNTVLDRVPVAAAHGIIRSIAAKYESRPISPSPAPPTYPWFNTGVIAFRRDDANELLTEWQQRHETYEQELAGINDQEAFRDAAYVSDACIHTIPPEYNYRVGNGFQYLNGPVRILHGRLNEQSYRDIANTVNDERALRDDGRSYRIVRVGEDAIARRVGLTKTEYRLSRLFLSLSRRGLGTTASRVLDWIRGGRFH</sequence>